<keyword evidence="3" id="KW-0408">Iron</keyword>
<dbReference type="InterPro" id="IPR017896">
    <property type="entry name" value="4Fe4S_Fe-S-bd"/>
</dbReference>
<feature type="domain" description="4Fe-4S ferredoxin-type" evidence="5">
    <location>
        <begin position="36"/>
        <end position="66"/>
    </location>
</feature>
<dbReference type="PANTHER" id="PTHR43687">
    <property type="entry name" value="ADENYLYLSULFATE REDUCTASE, BETA SUBUNIT"/>
    <property type="match status" value="1"/>
</dbReference>
<evidence type="ECO:0000256" key="2">
    <source>
        <dbReference type="ARBA" id="ARBA00022723"/>
    </source>
</evidence>
<name>A0A1G9XE53_9FIRM</name>
<evidence type="ECO:0000313" key="7">
    <source>
        <dbReference type="Proteomes" id="UP000199182"/>
    </source>
</evidence>
<dbReference type="Proteomes" id="UP000199182">
    <property type="component" value="Unassembled WGS sequence"/>
</dbReference>
<dbReference type="InterPro" id="IPR017900">
    <property type="entry name" value="4Fe4S_Fe_S_CS"/>
</dbReference>
<dbReference type="EMBL" id="FNID01000008">
    <property type="protein sequence ID" value="SDM94811.1"/>
    <property type="molecule type" value="Genomic_DNA"/>
</dbReference>
<dbReference type="GO" id="GO:0046872">
    <property type="term" value="F:metal ion binding"/>
    <property type="evidence" value="ECO:0007669"/>
    <property type="project" value="UniProtKB-KW"/>
</dbReference>
<accession>A0A1G9XE53</accession>
<keyword evidence="7" id="KW-1185">Reference proteome</keyword>
<evidence type="ECO:0000256" key="1">
    <source>
        <dbReference type="ARBA" id="ARBA00022485"/>
    </source>
</evidence>
<evidence type="ECO:0000259" key="5">
    <source>
        <dbReference type="PROSITE" id="PS51379"/>
    </source>
</evidence>
<dbReference type="PANTHER" id="PTHR43687:SF1">
    <property type="entry name" value="FERREDOXIN III"/>
    <property type="match status" value="1"/>
</dbReference>
<keyword evidence="2" id="KW-0479">Metal-binding</keyword>
<gene>
    <name evidence="6" type="ORF">SAMN05192585_10841</name>
</gene>
<feature type="domain" description="4Fe-4S ferredoxin-type" evidence="5">
    <location>
        <begin position="5"/>
        <end position="34"/>
    </location>
</feature>
<dbReference type="PROSITE" id="PS51379">
    <property type="entry name" value="4FE4S_FER_2"/>
    <property type="match status" value="2"/>
</dbReference>
<reference evidence="6 7" key="1">
    <citation type="submission" date="2016-10" db="EMBL/GenBank/DDBJ databases">
        <authorList>
            <person name="de Groot N.N."/>
        </authorList>
    </citation>
    <scope>NUCLEOTIDE SEQUENCE [LARGE SCALE GENOMIC DNA]</scope>
    <source>
        <strain evidence="6 7">CGMCC 1.5012</strain>
    </source>
</reference>
<keyword evidence="1" id="KW-0004">4Fe-4S</keyword>
<dbReference type="STRING" id="258515.SAMN05192585_10841"/>
<keyword evidence="4" id="KW-0411">Iron-sulfur</keyword>
<dbReference type="RefSeq" id="WP_092638752.1">
    <property type="nucleotide sequence ID" value="NZ_FNID01000008.1"/>
</dbReference>
<organism evidence="6 7">
    <name type="scientific">Acetanaerobacterium elongatum</name>
    <dbReference type="NCBI Taxonomy" id="258515"/>
    <lineage>
        <taxon>Bacteria</taxon>
        <taxon>Bacillati</taxon>
        <taxon>Bacillota</taxon>
        <taxon>Clostridia</taxon>
        <taxon>Eubacteriales</taxon>
        <taxon>Oscillospiraceae</taxon>
        <taxon>Acetanaerobacterium</taxon>
    </lineage>
</organism>
<dbReference type="GO" id="GO:0051539">
    <property type="term" value="F:4 iron, 4 sulfur cluster binding"/>
    <property type="evidence" value="ECO:0007669"/>
    <property type="project" value="UniProtKB-KW"/>
</dbReference>
<dbReference type="OrthoDB" id="9804603at2"/>
<proteinExistence type="predicted"/>
<dbReference type="SUPFAM" id="SSF54862">
    <property type="entry name" value="4Fe-4S ferredoxins"/>
    <property type="match status" value="1"/>
</dbReference>
<protein>
    <submittedName>
        <fullName evidence="6">4Fe-4S binding domain-containing protein</fullName>
    </submittedName>
</protein>
<evidence type="ECO:0000256" key="4">
    <source>
        <dbReference type="ARBA" id="ARBA00023014"/>
    </source>
</evidence>
<dbReference type="Pfam" id="PF00037">
    <property type="entry name" value="Fer4"/>
    <property type="match status" value="1"/>
</dbReference>
<dbReference type="Gene3D" id="3.30.70.20">
    <property type="match status" value="1"/>
</dbReference>
<dbReference type="PROSITE" id="PS00198">
    <property type="entry name" value="4FE4S_FER_1"/>
    <property type="match status" value="1"/>
</dbReference>
<evidence type="ECO:0000256" key="3">
    <source>
        <dbReference type="ARBA" id="ARBA00023004"/>
    </source>
</evidence>
<sequence>MSKTWYPVVDYERCVACGACVRKCPHGVYNKEKAPTPVVVNPQDCVQGCHGCGNICQSGAITYIGENTGWVPPHGKPIEKAPDCGCGCDSGSGCSCS</sequence>
<evidence type="ECO:0000313" key="6">
    <source>
        <dbReference type="EMBL" id="SDM94811.1"/>
    </source>
</evidence>
<dbReference type="AlphaFoldDB" id="A0A1G9XE53"/>
<dbReference type="InterPro" id="IPR050572">
    <property type="entry name" value="Fe-S_Ferredoxin"/>
</dbReference>